<keyword evidence="8" id="KW-1185">Reference proteome</keyword>
<dbReference type="InterPro" id="IPR024569">
    <property type="entry name" value="LutB_C"/>
</dbReference>
<keyword evidence="1" id="KW-0004">4Fe-4S</keyword>
<dbReference type="Proteomes" id="UP000220922">
    <property type="component" value="Unassembled WGS sequence"/>
</dbReference>
<accession>A0A2H3KK21</accession>
<keyword evidence="4" id="KW-0411">Iron-sulfur</keyword>
<evidence type="ECO:0000256" key="5">
    <source>
        <dbReference type="SAM" id="MobiDB-lite"/>
    </source>
</evidence>
<dbReference type="PROSITE" id="PS51379">
    <property type="entry name" value="4FE4S_FER_2"/>
    <property type="match status" value="1"/>
</dbReference>
<evidence type="ECO:0000256" key="1">
    <source>
        <dbReference type="ARBA" id="ARBA00022485"/>
    </source>
</evidence>
<dbReference type="GO" id="GO:0046872">
    <property type="term" value="F:metal ion binding"/>
    <property type="evidence" value="ECO:0007669"/>
    <property type="project" value="UniProtKB-KW"/>
</dbReference>
<gene>
    <name evidence="7" type="ORF">A9Q02_16285</name>
</gene>
<dbReference type="GO" id="GO:0051539">
    <property type="term" value="F:4 iron, 4 sulfur cluster binding"/>
    <property type="evidence" value="ECO:0007669"/>
    <property type="project" value="UniProtKB-KW"/>
</dbReference>
<dbReference type="InterPro" id="IPR017896">
    <property type="entry name" value="4Fe4S_Fe-S-bd"/>
</dbReference>
<dbReference type="InterPro" id="IPR017900">
    <property type="entry name" value="4Fe4S_Fe_S_CS"/>
</dbReference>
<feature type="domain" description="4Fe-4S ferredoxin-type" evidence="6">
    <location>
        <begin position="301"/>
        <end position="331"/>
    </location>
</feature>
<dbReference type="SUPFAM" id="SSF46548">
    <property type="entry name" value="alpha-helical ferredoxin"/>
    <property type="match status" value="1"/>
</dbReference>
<evidence type="ECO:0000259" key="6">
    <source>
        <dbReference type="PROSITE" id="PS51379"/>
    </source>
</evidence>
<dbReference type="InterPro" id="IPR003741">
    <property type="entry name" value="LUD_dom"/>
</dbReference>
<dbReference type="Pfam" id="PF02589">
    <property type="entry name" value="LUD_dom"/>
    <property type="match status" value="1"/>
</dbReference>
<dbReference type="RefSeq" id="WP_097653698.1">
    <property type="nucleotide sequence ID" value="NZ_LYXE01000106.1"/>
</dbReference>
<keyword evidence="2" id="KW-0479">Metal-binding</keyword>
<dbReference type="PROSITE" id="PS00198">
    <property type="entry name" value="4FE4S_FER_1"/>
    <property type="match status" value="1"/>
</dbReference>
<feature type="region of interest" description="Disordered" evidence="5">
    <location>
        <begin position="446"/>
        <end position="474"/>
    </location>
</feature>
<dbReference type="SUPFAM" id="SSF100950">
    <property type="entry name" value="NagB/RpiA/CoA transferase-like"/>
    <property type="match status" value="1"/>
</dbReference>
<dbReference type="Gene3D" id="3.30.70.20">
    <property type="match status" value="1"/>
</dbReference>
<protein>
    <submittedName>
        <fullName evidence="7">Iron-sulfur cluster-binding protein</fullName>
    </submittedName>
</protein>
<dbReference type="Pfam" id="PF11870">
    <property type="entry name" value="LutB_C"/>
    <property type="match status" value="1"/>
</dbReference>
<name>A0A2H3KK21_9CHLR</name>
<dbReference type="InterPro" id="IPR037171">
    <property type="entry name" value="NagB/RpiA_transferase-like"/>
</dbReference>
<evidence type="ECO:0000256" key="2">
    <source>
        <dbReference type="ARBA" id="ARBA00022723"/>
    </source>
</evidence>
<dbReference type="InterPro" id="IPR004452">
    <property type="entry name" value="LutB/LldF"/>
</dbReference>
<dbReference type="EMBL" id="LYXE01000106">
    <property type="protein sequence ID" value="PDV98272.1"/>
    <property type="molecule type" value="Genomic_DNA"/>
</dbReference>
<proteinExistence type="predicted"/>
<dbReference type="GO" id="GO:0006089">
    <property type="term" value="P:lactate metabolic process"/>
    <property type="evidence" value="ECO:0007669"/>
    <property type="project" value="InterPro"/>
</dbReference>
<dbReference type="Pfam" id="PF13183">
    <property type="entry name" value="Fer4_8"/>
    <property type="match status" value="1"/>
</dbReference>
<evidence type="ECO:0000256" key="3">
    <source>
        <dbReference type="ARBA" id="ARBA00023004"/>
    </source>
</evidence>
<organism evidence="7 8">
    <name type="scientific">Candidatus Chloroploca asiatica</name>
    <dbReference type="NCBI Taxonomy" id="1506545"/>
    <lineage>
        <taxon>Bacteria</taxon>
        <taxon>Bacillati</taxon>
        <taxon>Chloroflexota</taxon>
        <taxon>Chloroflexia</taxon>
        <taxon>Chloroflexales</taxon>
        <taxon>Chloroflexineae</taxon>
        <taxon>Oscillochloridaceae</taxon>
        <taxon>Candidatus Chloroploca</taxon>
    </lineage>
</organism>
<dbReference type="AlphaFoldDB" id="A0A2H3KK21"/>
<reference evidence="7 8" key="1">
    <citation type="submission" date="2016-05" db="EMBL/GenBank/DDBJ databases">
        <authorList>
            <person name="Lavstsen T."/>
            <person name="Jespersen J.S."/>
        </authorList>
    </citation>
    <scope>NUCLEOTIDE SEQUENCE [LARGE SCALE GENOMIC DNA]</scope>
    <source>
        <strain evidence="7 8">B7-9</strain>
    </source>
</reference>
<evidence type="ECO:0000256" key="4">
    <source>
        <dbReference type="ARBA" id="ARBA00023014"/>
    </source>
</evidence>
<sequence>MATQTLHFHDRVDTALHDETLKTALERATTRFVGNRAGAIDALEDADGLRRQARALRANALSKLDALLVRLADQVEARGGKVCWAADGEAARRYIVDLARDRGVKSIVKSKSMASEEIHLNHALEHAGFEVVETDLGEYIIQLAGETPSHIIAPAIHKTREQVSALFEEHLGMTPTTEVPPMIRAARTALRQRFLQAEMGISGVNFGVAEEGAIAIVENEGNARLSTTVPRIHVAIMGIERIVERFDDLAVMLQVLARSATGQKMSVYTSIISGPARPDEADGPEEFHLVLLDNGRSRILGGQYVESLMCIRCGACLNACPVYQAIGGHAYGGVYSGPIGAILTPLLQPDLPDAYLLPQASSLCGACQEVCPVGIAIPDMLLRLRADAVKAGKAHPVETAGIKSYALMMKNPLVYRAGGRAARLGSRLIGRKGRIRHLPPPLHLWTHGRDFPQPHGSQSFSEWWEERQKKGRTQ</sequence>
<dbReference type="PANTHER" id="PTHR47153">
    <property type="entry name" value="LACTATE UTILIZATION PROTEIN B"/>
    <property type="match status" value="1"/>
</dbReference>
<evidence type="ECO:0000313" key="7">
    <source>
        <dbReference type="EMBL" id="PDV98272.1"/>
    </source>
</evidence>
<dbReference type="NCBIfam" id="TIGR00273">
    <property type="entry name" value="LutB/LldF family L-lactate oxidation iron-sulfur protein"/>
    <property type="match status" value="1"/>
</dbReference>
<keyword evidence="3" id="KW-0408">Iron</keyword>
<evidence type="ECO:0000313" key="8">
    <source>
        <dbReference type="Proteomes" id="UP000220922"/>
    </source>
</evidence>
<dbReference type="Gene3D" id="3.40.50.10420">
    <property type="entry name" value="NagB/RpiA/CoA transferase-like"/>
    <property type="match status" value="1"/>
</dbReference>
<dbReference type="OrthoDB" id="5241828at2"/>
<dbReference type="PANTHER" id="PTHR47153:SF2">
    <property type="entry name" value="LACTATE UTILIZATION PROTEIN B"/>
    <property type="match status" value="1"/>
</dbReference>
<dbReference type="InterPro" id="IPR024185">
    <property type="entry name" value="FTHF_cligase-like_sf"/>
</dbReference>
<comment type="caution">
    <text evidence="7">The sequence shown here is derived from an EMBL/GenBank/DDBJ whole genome shotgun (WGS) entry which is preliminary data.</text>
</comment>